<feature type="non-terminal residue" evidence="1">
    <location>
        <position position="1"/>
    </location>
</feature>
<name>A0A392S1X8_9FABA</name>
<evidence type="ECO:0000313" key="1">
    <source>
        <dbReference type="EMBL" id="MCI42903.1"/>
    </source>
</evidence>
<proteinExistence type="predicted"/>
<accession>A0A392S1X8</accession>
<dbReference type="EMBL" id="LXQA010310543">
    <property type="protein sequence ID" value="MCI42903.1"/>
    <property type="molecule type" value="Genomic_DNA"/>
</dbReference>
<evidence type="ECO:0000313" key="2">
    <source>
        <dbReference type="Proteomes" id="UP000265520"/>
    </source>
</evidence>
<dbReference type="AlphaFoldDB" id="A0A392S1X8"/>
<comment type="caution">
    <text evidence="1">The sequence shown here is derived from an EMBL/GenBank/DDBJ whole genome shotgun (WGS) entry which is preliminary data.</text>
</comment>
<reference evidence="1 2" key="1">
    <citation type="journal article" date="2018" name="Front. Plant Sci.">
        <title>Red Clover (Trifolium pratense) and Zigzag Clover (T. medium) - A Picture of Genomic Similarities and Differences.</title>
        <authorList>
            <person name="Dluhosova J."/>
            <person name="Istvanek J."/>
            <person name="Nedelnik J."/>
            <person name="Repkova J."/>
        </authorList>
    </citation>
    <scope>NUCLEOTIDE SEQUENCE [LARGE SCALE GENOMIC DNA]</scope>
    <source>
        <strain evidence="2">cv. 10/8</strain>
        <tissue evidence="1">Leaf</tissue>
    </source>
</reference>
<protein>
    <submittedName>
        <fullName evidence="1">Uncharacterized protein</fullName>
    </submittedName>
</protein>
<dbReference type="Proteomes" id="UP000265520">
    <property type="component" value="Unassembled WGS sequence"/>
</dbReference>
<keyword evidence="2" id="KW-1185">Reference proteome</keyword>
<organism evidence="1 2">
    <name type="scientific">Trifolium medium</name>
    <dbReference type="NCBI Taxonomy" id="97028"/>
    <lineage>
        <taxon>Eukaryota</taxon>
        <taxon>Viridiplantae</taxon>
        <taxon>Streptophyta</taxon>
        <taxon>Embryophyta</taxon>
        <taxon>Tracheophyta</taxon>
        <taxon>Spermatophyta</taxon>
        <taxon>Magnoliopsida</taxon>
        <taxon>eudicotyledons</taxon>
        <taxon>Gunneridae</taxon>
        <taxon>Pentapetalae</taxon>
        <taxon>rosids</taxon>
        <taxon>fabids</taxon>
        <taxon>Fabales</taxon>
        <taxon>Fabaceae</taxon>
        <taxon>Papilionoideae</taxon>
        <taxon>50 kb inversion clade</taxon>
        <taxon>NPAAA clade</taxon>
        <taxon>Hologalegina</taxon>
        <taxon>IRL clade</taxon>
        <taxon>Trifolieae</taxon>
        <taxon>Trifolium</taxon>
    </lineage>
</organism>
<sequence length="61" mass="6690">VGSSSLSDLFVWFDSFMLGCRSDCSRSIDGSKEFIACCDWSHGVGVDDSWIAFVLTIDYVG</sequence>